<gene>
    <name evidence="7" type="ORF">BV95_03182</name>
</gene>
<name>A0A081RBJ1_SPHCR</name>
<evidence type="ECO:0000313" key="8">
    <source>
        <dbReference type="Proteomes" id="UP000028411"/>
    </source>
</evidence>
<organism evidence="7 8">
    <name type="scientific">Sphingobium chlorophenolicum</name>
    <dbReference type="NCBI Taxonomy" id="46429"/>
    <lineage>
        <taxon>Bacteria</taxon>
        <taxon>Pseudomonadati</taxon>
        <taxon>Pseudomonadota</taxon>
        <taxon>Alphaproteobacteria</taxon>
        <taxon>Sphingomonadales</taxon>
        <taxon>Sphingomonadaceae</taxon>
        <taxon>Sphingobium</taxon>
    </lineage>
</organism>
<dbReference type="EC" id="1.1.1.26" evidence="7"/>
<dbReference type="Gene3D" id="3.40.50.720">
    <property type="entry name" value="NAD(P)-binding Rossmann-like Domain"/>
    <property type="match status" value="2"/>
</dbReference>
<dbReference type="GO" id="GO:0005829">
    <property type="term" value="C:cytosol"/>
    <property type="evidence" value="ECO:0007669"/>
    <property type="project" value="TreeGrafter"/>
</dbReference>
<dbReference type="PATRIC" id="fig|46429.4.peg.3163"/>
<keyword evidence="3" id="KW-0520">NAD</keyword>
<keyword evidence="1" id="KW-0521">NADP</keyword>
<comment type="caution">
    <text evidence="7">The sequence shown here is derived from an EMBL/GenBank/DDBJ whole genome shotgun (WGS) entry which is preliminary data.</text>
</comment>
<reference evidence="7 8" key="1">
    <citation type="submission" date="2014-02" db="EMBL/GenBank/DDBJ databases">
        <title>Whole genome sequence of Sphingobium chlorophenolicum NBRC 16172.</title>
        <authorList>
            <person name="Gan H.M."/>
            <person name="Gan H.Y."/>
            <person name="Chew T.H."/>
            <person name="Savka M.A."/>
        </authorList>
    </citation>
    <scope>NUCLEOTIDE SEQUENCE [LARGE SCALE GENOMIC DNA]</scope>
    <source>
        <strain evidence="7 8">NBRC 16172</strain>
    </source>
</reference>
<evidence type="ECO:0000259" key="6">
    <source>
        <dbReference type="Pfam" id="PF02826"/>
    </source>
</evidence>
<dbReference type="FunFam" id="3.40.50.720:FF:000213">
    <property type="entry name" value="Putative 2-hydroxyacid dehydrogenase"/>
    <property type="match status" value="1"/>
</dbReference>
<accession>A0A081RBJ1</accession>
<comment type="similarity">
    <text evidence="4">Belongs to the D-isomer specific 2-hydroxyacid dehydrogenase family.</text>
</comment>
<protein>
    <submittedName>
        <fullName evidence="7">Glyoxylate reductase</fullName>
        <ecNumber evidence="7">1.1.1.26</ecNumber>
    </submittedName>
</protein>
<dbReference type="EMBL" id="JFHR01000040">
    <property type="protein sequence ID" value="KEQ52564.1"/>
    <property type="molecule type" value="Genomic_DNA"/>
</dbReference>
<dbReference type="SUPFAM" id="SSF52283">
    <property type="entry name" value="Formate/glycerate dehydrogenase catalytic domain-like"/>
    <property type="match status" value="1"/>
</dbReference>
<evidence type="ECO:0000256" key="4">
    <source>
        <dbReference type="RuleBase" id="RU003719"/>
    </source>
</evidence>
<dbReference type="GO" id="GO:0047964">
    <property type="term" value="F:glyoxylate reductase (NADH) activity"/>
    <property type="evidence" value="ECO:0007669"/>
    <property type="project" value="UniProtKB-EC"/>
</dbReference>
<dbReference type="InterPro" id="IPR006140">
    <property type="entry name" value="D-isomer_DH_NAD-bd"/>
</dbReference>
<dbReference type="CDD" id="cd12156">
    <property type="entry name" value="HPPR"/>
    <property type="match status" value="1"/>
</dbReference>
<evidence type="ECO:0000259" key="5">
    <source>
        <dbReference type="Pfam" id="PF00389"/>
    </source>
</evidence>
<feature type="domain" description="D-isomer specific 2-hydroxyacid dehydrogenase NAD-binding" evidence="6">
    <location>
        <begin position="106"/>
        <end position="278"/>
    </location>
</feature>
<dbReference type="InterPro" id="IPR006139">
    <property type="entry name" value="D-isomer_2_OHA_DH_cat_dom"/>
</dbReference>
<dbReference type="InterPro" id="IPR036291">
    <property type="entry name" value="NAD(P)-bd_dom_sf"/>
</dbReference>
<dbReference type="GO" id="GO:0016618">
    <property type="term" value="F:hydroxypyruvate reductase [NAD(P)H] activity"/>
    <property type="evidence" value="ECO:0007669"/>
    <property type="project" value="TreeGrafter"/>
</dbReference>
<dbReference type="GO" id="GO:0051287">
    <property type="term" value="F:NAD binding"/>
    <property type="evidence" value="ECO:0007669"/>
    <property type="project" value="InterPro"/>
</dbReference>
<dbReference type="AlphaFoldDB" id="A0A081RBJ1"/>
<dbReference type="OrthoDB" id="9793626at2"/>
<dbReference type="RefSeq" id="WP_037453965.1">
    <property type="nucleotide sequence ID" value="NZ_JFHR01000040.1"/>
</dbReference>
<dbReference type="Pfam" id="PF00389">
    <property type="entry name" value="2-Hacid_dh"/>
    <property type="match status" value="1"/>
</dbReference>
<evidence type="ECO:0000256" key="3">
    <source>
        <dbReference type="ARBA" id="ARBA00023027"/>
    </source>
</evidence>
<evidence type="ECO:0000313" key="7">
    <source>
        <dbReference type="EMBL" id="KEQ52564.1"/>
    </source>
</evidence>
<dbReference type="InterPro" id="IPR050223">
    <property type="entry name" value="D-isomer_2-hydroxyacid_DH"/>
</dbReference>
<sequence>MTGNRPLILIAQPHLAPLKDVLSSRYDVMPLWEESGKARLAEAEILVTAGEFRLDPAMLERMEKLRLIACFTVGYDGVDLDWARARGVAVTHAGDANAEDVADHALGLILAHRRQILLGDRQVRSGEWTAGSKMLSRSMAGARIGIVGMGSIGIALAQRAELMRMRVGWWGPREKPGLGWARADSLEALARDSDVMVVAAKATEENRGMIDASVMDALGSRGLLVNVARGQLVDEDALIAALREGKLGGAALDVFESEPTPAVRWADVPNVVLTPHTGGATYEAVGRMRDMLLANLEAYSAGEALVSPVI</sequence>
<dbReference type="SUPFAM" id="SSF51735">
    <property type="entry name" value="NAD(P)-binding Rossmann-fold domains"/>
    <property type="match status" value="1"/>
</dbReference>
<keyword evidence="2 4" id="KW-0560">Oxidoreductase</keyword>
<proteinExistence type="inferred from homology"/>
<dbReference type="Pfam" id="PF02826">
    <property type="entry name" value="2-Hacid_dh_C"/>
    <property type="match status" value="1"/>
</dbReference>
<evidence type="ECO:0000256" key="1">
    <source>
        <dbReference type="ARBA" id="ARBA00022857"/>
    </source>
</evidence>
<feature type="domain" description="D-isomer specific 2-hydroxyacid dehydrogenase catalytic" evidence="5">
    <location>
        <begin position="30"/>
        <end position="309"/>
    </location>
</feature>
<dbReference type="PANTHER" id="PTHR10996">
    <property type="entry name" value="2-HYDROXYACID DEHYDROGENASE-RELATED"/>
    <property type="match status" value="1"/>
</dbReference>
<dbReference type="Proteomes" id="UP000028411">
    <property type="component" value="Unassembled WGS sequence"/>
</dbReference>
<dbReference type="PANTHER" id="PTHR10996:SF178">
    <property type="entry name" value="2-HYDROXYACID DEHYDROGENASE YGL185C-RELATED"/>
    <property type="match status" value="1"/>
</dbReference>
<dbReference type="eggNOG" id="COG1052">
    <property type="taxonomic scope" value="Bacteria"/>
</dbReference>
<dbReference type="GO" id="GO:0030267">
    <property type="term" value="F:glyoxylate reductase (NADPH) activity"/>
    <property type="evidence" value="ECO:0007669"/>
    <property type="project" value="TreeGrafter"/>
</dbReference>
<evidence type="ECO:0000256" key="2">
    <source>
        <dbReference type="ARBA" id="ARBA00023002"/>
    </source>
</evidence>